<proteinExistence type="predicted"/>
<dbReference type="CDD" id="cd06578">
    <property type="entry name" value="HemD"/>
    <property type="match status" value="1"/>
</dbReference>
<dbReference type="Pfam" id="PF02602">
    <property type="entry name" value="HEM4"/>
    <property type="match status" value="1"/>
</dbReference>
<dbReference type="SUPFAM" id="SSF69618">
    <property type="entry name" value="HemD-like"/>
    <property type="match status" value="1"/>
</dbReference>
<dbReference type="InterPro" id="IPR039793">
    <property type="entry name" value="UROS/Hem4"/>
</dbReference>
<evidence type="ECO:0000259" key="1">
    <source>
        <dbReference type="Pfam" id="PF02602"/>
    </source>
</evidence>
<organism evidence="2 3">
    <name type="scientific">Flavobacterium fontis</name>
    <dbReference type="NCBI Taxonomy" id="1124188"/>
    <lineage>
        <taxon>Bacteria</taxon>
        <taxon>Pseudomonadati</taxon>
        <taxon>Bacteroidota</taxon>
        <taxon>Flavobacteriia</taxon>
        <taxon>Flavobacteriales</taxon>
        <taxon>Flavobacteriaceae</taxon>
        <taxon>Flavobacterium</taxon>
    </lineage>
</organism>
<dbReference type="OrthoDB" id="1523900at2"/>
<dbReference type="GO" id="GO:0004852">
    <property type="term" value="F:uroporphyrinogen-III synthase activity"/>
    <property type="evidence" value="ECO:0007669"/>
    <property type="project" value="InterPro"/>
</dbReference>
<dbReference type="GO" id="GO:0006780">
    <property type="term" value="P:uroporphyrinogen III biosynthetic process"/>
    <property type="evidence" value="ECO:0007669"/>
    <property type="project" value="InterPro"/>
</dbReference>
<reference evidence="2 3" key="1">
    <citation type="submission" date="2016-11" db="EMBL/GenBank/DDBJ databases">
        <authorList>
            <person name="Jaros S."/>
            <person name="Januszkiewicz K."/>
            <person name="Wedrychowicz H."/>
        </authorList>
    </citation>
    <scope>NUCLEOTIDE SEQUENCE [LARGE SCALE GENOMIC DNA]</scope>
    <source>
        <strain evidence="2 3">DSM 25660</strain>
    </source>
</reference>
<dbReference type="GO" id="GO:0005829">
    <property type="term" value="C:cytosol"/>
    <property type="evidence" value="ECO:0007669"/>
    <property type="project" value="TreeGrafter"/>
</dbReference>
<dbReference type="InterPro" id="IPR003754">
    <property type="entry name" value="4pyrrol_synth_uPrphyn_synth"/>
</dbReference>
<gene>
    <name evidence="2" type="ORF">SAMN05444377_101130</name>
</gene>
<name>A0A1M4W1Z1_9FLAO</name>
<feature type="domain" description="Tetrapyrrole biosynthesis uroporphyrinogen III synthase" evidence="1">
    <location>
        <begin position="47"/>
        <end position="209"/>
    </location>
</feature>
<accession>A0A1M4W1Z1</accession>
<evidence type="ECO:0000313" key="2">
    <source>
        <dbReference type="EMBL" id="SHE74982.1"/>
    </source>
</evidence>
<dbReference type="PANTHER" id="PTHR12390:SF0">
    <property type="entry name" value="UROPORPHYRINOGEN-III SYNTHASE"/>
    <property type="match status" value="1"/>
</dbReference>
<keyword evidence="3" id="KW-1185">Reference proteome</keyword>
<dbReference type="RefSeq" id="WP_073360398.1">
    <property type="nucleotide sequence ID" value="NZ_FQVQ01000001.1"/>
</dbReference>
<dbReference type="AlphaFoldDB" id="A0A1M4W1Z1"/>
<sequence>MITLLSTKSLTESQRQLLAEAGLSVVEQEFIRVQLLPVPTSEWQHNLLFTSQQAVKSVVAQKSIAHPENHTVFCVGEKTKAALETAGFIVKATFESAETMAHFLIHSNEDHFDFFCGNRRMDTLPTSLIQKGKNLREIVVYSTENQALKIETPIDGVLFFSPSGVESFLEKNTLETLPCFCIGSTTANALHGVTQNIHIAPTPTVEATLQLSIDYFKR</sequence>
<protein>
    <submittedName>
        <fullName evidence="2">Uroporphyrinogen-III synthase</fullName>
    </submittedName>
</protein>
<evidence type="ECO:0000313" key="3">
    <source>
        <dbReference type="Proteomes" id="UP000184147"/>
    </source>
</evidence>
<dbReference type="InterPro" id="IPR036108">
    <property type="entry name" value="4pyrrol_syn_uPrphyn_synt_sf"/>
</dbReference>
<dbReference type="EMBL" id="FQVQ01000001">
    <property type="protein sequence ID" value="SHE74982.1"/>
    <property type="molecule type" value="Genomic_DNA"/>
</dbReference>
<dbReference type="STRING" id="1124188.SAMN05444377_101130"/>
<dbReference type="Gene3D" id="3.40.50.10090">
    <property type="match status" value="2"/>
</dbReference>
<dbReference type="PANTHER" id="PTHR12390">
    <property type="entry name" value="UROPORPHYRINOGEN III SYNTHASE"/>
    <property type="match status" value="1"/>
</dbReference>
<dbReference type="Proteomes" id="UP000184147">
    <property type="component" value="Unassembled WGS sequence"/>
</dbReference>